<evidence type="ECO:0000256" key="5">
    <source>
        <dbReference type="ARBA" id="ARBA00022691"/>
    </source>
</evidence>
<dbReference type="Proteomes" id="UP000007032">
    <property type="component" value="Chromosome"/>
</dbReference>
<keyword evidence="2 6" id="KW-0698">rRNA processing</keyword>
<feature type="binding site" evidence="6">
    <location>
        <position position="66"/>
    </location>
    <ligand>
        <name>S-adenosyl-L-methionine</name>
        <dbReference type="ChEBI" id="CHEBI:59789"/>
    </ligand>
</feature>
<dbReference type="EC" id="2.1.1.-" evidence="6"/>
<dbReference type="EMBL" id="CM000776">
    <property type="protein sequence ID" value="EES89327.1"/>
    <property type="molecule type" value="Genomic_DNA"/>
</dbReference>
<comment type="caution">
    <text evidence="6">Lacks conserved residue(s) required for the propagation of feature annotation.</text>
</comment>
<dbReference type="PIRSF" id="PIRSF003078">
    <property type="entry name" value="GidB"/>
    <property type="match status" value="1"/>
</dbReference>
<keyword evidence="1 6" id="KW-0963">Cytoplasm</keyword>
<dbReference type="HOGENOM" id="CLU_065341_2_1_7"/>
<feature type="binding site" evidence="6">
    <location>
        <position position="131"/>
    </location>
    <ligand>
        <name>S-adenosyl-L-methionine</name>
        <dbReference type="ChEBI" id="CHEBI:59789"/>
    </ligand>
</feature>
<comment type="similarity">
    <text evidence="6">Belongs to the methyltransferase superfamily. RNA methyltransferase RsmG family.</text>
</comment>
<dbReference type="OrthoDB" id="9808773at2"/>
<dbReference type="Gene3D" id="3.40.50.150">
    <property type="entry name" value="Vaccinia Virus protein VP39"/>
    <property type="match status" value="1"/>
</dbReference>
<dbReference type="RefSeq" id="WP_006655304.1">
    <property type="nucleotide sequence ID" value="NZ_CM000776.2"/>
</dbReference>
<dbReference type="Pfam" id="PF02527">
    <property type="entry name" value="GidB"/>
    <property type="match status" value="1"/>
</dbReference>
<evidence type="ECO:0000256" key="4">
    <source>
        <dbReference type="ARBA" id="ARBA00022679"/>
    </source>
</evidence>
<dbReference type="AlphaFoldDB" id="C5ZZ69"/>
<evidence type="ECO:0000256" key="6">
    <source>
        <dbReference type="HAMAP-Rule" id="MF_00074"/>
    </source>
</evidence>
<accession>C5ZZ69</accession>
<evidence type="ECO:0000256" key="3">
    <source>
        <dbReference type="ARBA" id="ARBA00022603"/>
    </source>
</evidence>
<dbReference type="NCBIfam" id="TIGR00138">
    <property type="entry name" value="rsmG_gidB"/>
    <property type="match status" value="1"/>
</dbReference>
<proteinExistence type="inferred from homology"/>
<feature type="binding site" evidence="6">
    <location>
        <position position="71"/>
    </location>
    <ligand>
        <name>S-adenosyl-L-methionine</name>
        <dbReference type="ChEBI" id="CHEBI:59789"/>
    </ligand>
</feature>
<reference evidence="7 8" key="1">
    <citation type="journal article" date="2009" name="J. Bacteriol.">
        <title>Genome sequence of the emerging pathogen Helicobacter canadensis.</title>
        <authorList>
            <person name="Loman N.J."/>
            <person name="Snyder L.A."/>
            <person name="Linton J.D."/>
            <person name="Langdon R."/>
            <person name="Lawson A.J."/>
            <person name="Weinstock G.M."/>
            <person name="Wren B.W."/>
            <person name="Pallen M.J."/>
        </authorList>
    </citation>
    <scope>NUCLEOTIDE SEQUENCE [LARGE SCALE GENOMIC DNA]</scope>
    <source>
        <strain evidence="7 8">MIT 98-5491</strain>
    </source>
</reference>
<organism evidence="7 8">
    <name type="scientific">Helicobacter canadensis MIT 98-5491</name>
    <dbReference type="NCBI Taxonomy" id="537970"/>
    <lineage>
        <taxon>Bacteria</taxon>
        <taxon>Pseudomonadati</taxon>
        <taxon>Campylobacterota</taxon>
        <taxon>Epsilonproteobacteria</taxon>
        <taxon>Campylobacterales</taxon>
        <taxon>Helicobacteraceae</taxon>
        <taxon>Helicobacter</taxon>
    </lineage>
</organism>
<evidence type="ECO:0000313" key="8">
    <source>
        <dbReference type="Proteomes" id="UP000007032"/>
    </source>
</evidence>
<dbReference type="SUPFAM" id="SSF53335">
    <property type="entry name" value="S-adenosyl-L-methionine-dependent methyltransferases"/>
    <property type="match status" value="1"/>
</dbReference>
<dbReference type="GO" id="GO:0005829">
    <property type="term" value="C:cytosol"/>
    <property type="evidence" value="ECO:0007669"/>
    <property type="project" value="TreeGrafter"/>
</dbReference>
<comment type="subcellular location">
    <subcellularLocation>
        <location evidence="6">Cytoplasm</location>
    </subcellularLocation>
</comment>
<keyword evidence="3 6" id="KW-0489">Methyltransferase</keyword>
<gene>
    <name evidence="7" type="primary">gidB</name>
    <name evidence="6" type="synonym">rsmG</name>
    <name evidence="7" type="ORF">HCAN_0610</name>
</gene>
<evidence type="ECO:0000256" key="1">
    <source>
        <dbReference type="ARBA" id="ARBA00022490"/>
    </source>
</evidence>
<keyword evidence="8" id="KW-1185">Reference proteome</keyword>
<keyword evidence="4 6" id="KW-0808">Transferase</keyword>
<dbReference type="STRING" id="537970.HCAN_0610"/>
<keyword evidence="5 6" id="KW-0949">S-adenosyl-L-methionine</keyword>
<comment type="function">
    <text evidence="6">Specifically methylates the N7 position of a guanine in 16S rRNA.</text>
</comment>
<dbReference type="eggNOG" id="COG0357">
    <property type="taxonomic scope" value="Bacteria"/>
</dbReference>
<dbReference type="InterPro" id="IPR029063">
    <property type="entry name" value="SAM-dependent_MTases_sf"/>
</dbReference>
<dbReference type="GO" id="GO:0070043">
    <property type="term" value="F:rRNA (guanine-N7-)-methyltransferase activity"/>
    <property type="evidence" value="ECO:0007669"/>
    <property type="project" value="UniProtKB-UniRule"/>
</dbReference>
<dbReference type="PANTHER" id="PTHR31760:SF0">
    <property type="entry name" value="S-ADENOSYL-L-METHIONINE-DEPENDENT METHYLTRANSFERASES SUPERFAMILY PROTEIN"/>
    <property type="match status" value="1"/>
</dbReference>
<dbReference type="InterPro" id="IPR003682">
    <property type="entry name" value="rRNA_ssu_MeTfrase_G"/>
</dbReference>
<dbReference type="HAMAP" id="MF_00074">
    <property type="entry name" value="16SrRNA_methyltr_G"/>
    <property type="match status" value="1"/>
</dbReference>
<evidence type="ECO:0000313" key="7">
    <source>
        <dbReference type="EMBL" id="EES89327.1"/>
    </source>
</evidence>
<sequence length="190" mass="21402">MSFILTTQANQALETYAKLLLEWNGIHSLSGARDLQSVYKNIQDSLYPLEFLGEVLRNKTKLFDVGSGNGFPAVALGIALGIEVVLCEPNAKKAAFLQNLKSQLGLKNFMILRQRVEEVKLDKKPDLITSRATFSVEDFLKKTKSIIGRESLILLYKGSLVENEIPQGLEYERFQKDFRNYLVIKGEAIC</sequence>
<dbReference type="CDD" id="cd02440">
    <property type="entry name" value="AdoMet_MTases"/>
    <property type="match status" value="1"/>
</dbReference>
<evidence type="ECO:0000256" key="2">
    <source>
        <dbReference type="ARBA" id="ARBA00022552"/>
    </source>
</evidence>
<dbReference type="PANTHER" id="PTHR31760">
    <property type="entry name" value="S-ADENOSYL-L-METHIONINE-DEPENDENT METHYLTRANSFERASES SUPERFAMILY PROTEIN"/>
    <property type="match status" value="1"/>
</dbReference>
<name>C5ZZ69_9HELI</name>
<protein>
    <recommendedName>
        <fullName evidence="6">Ribosomal RNA small subunit methyltransferase G</fullName>
        <ecNumber evidence="6">2.1.1.-</ecNumber>
    </recommendedName>
    <alternativeName>
        <fullName evidence="6">16S rRNA 7-methylguanosine methyltransferase</fullName>
        <shortName evidence="6">16S rRNA m7G methyltransferase</shortName>
    </alternativeName>
</protein>
<feature type="binding site" evidence="6">
    <location>
        <begin position="116"/>
        <end position="117"/>
    </location>
    <ligand>
        <name>S-adenosyl-L-methionine</name>
        <dbReference type="ChEBI" id="CHEBI:59789"/>
    </ligand>
</feature>